<evidence type="ECO:0000313" key="4">
    <source>
        <dbReference type="Proteomes" id="UP000198744"/>
    </source>
</evidence>
<proteinExistence type="predicted"/>
<name>A0A1H7ZJH0_9BACT</name>
<dbReference type="NCBIfam" id="TIGR01898">
    <property type="entry name" value="cas_TM1791_cmr6"/>
    <property type="match status" value="1"/>
</dbReference>
<gene>
    <name evidence="3" type="ORF">SAMN04489760_12441</name>
</gene>
<protein>
    <submittedName>
        <fullName evidence="3">CRISPR-associated protein Cmr6</fullName>
    </submittedName>
</protein>
<dbReference type="Proteomes" id="UP000198744">
    <property type="component" value="Unassembled WGS sequence"/>
</dbReference>
<feature type="domain" description="CRISPR type III-associated protein" evidence="2">
    <location>
        <begin position="99"/>
        <end position="276"/>
    </location>
</feature>
<dbReference type="Pfam" id="PF03787">
    <property type="entry name" value="RAMPs"/>
    <property type="match status" value="1"/>
</dbReference>
<keyword evidence="1" id="KW-0051">Antiviral defense</keyword>
<dbReference type="InterPro" id="IPR010172">
    <property type="entry name" value="CRISPR-assoc_prot_TM1791"/>
</dbReference>
<dbReference type="PANTHER" id="PTHR39965">
    <property type="entry name" value="CRISPR SYSTEM CMR SUBUNIT CMR6"/>
    <property type="match status" value="1"/>
</dbReference>
<evidence type="ECO:0000313" key="3">
    <source>
        <dbReference type="EMBL" id="SEM58722.1"/>
    </source>
</evidence>
<dbReference type="GO" id="GO:0051607">
    <property type="term" value="P:defense response to virus"/>
    <property type="evidence" value="ECO:0007669"/>
    <property type="project" value="UniProtKB-KW"/>
</dbReference>
<accession>A0A1H7ZJH0</accession>
<dbReference type="PANTHER" id="PTHR39965:SF1">
    <property type="entry name" value="CRISPR SYSTEM CMR SUBUNIT CMR6"/>
    <property type="match status" value="1"/>
</dbReference>
<keyword evidence="4" id="KW-1185">Reference proteome</keyword>
<evidence type="ECO:0000256" key="1">
    <source>
        <dbReference type="ARBA" id="ARBA00023118"/>
    </source>
</evidence>
<reference evidence="3 4" key="1">
    <citation type="submission" date="2016-10" db="EMBL/GenBank/DDBJ databases">
        <authorList>
            <person name="de Groot N.N."/>
        </authorList>
    </citation>
    <scope>NUCLEOTIDE SEQUENCE [LARGE SCALE GENOMIC DNA]</scope>
    <source>
        <strain evidence="3 4">DSM 8423</strain>
    </source>
</reference>
<dbReference type="AlphaFoldDB" id="A0A1H7ZJH0"/>
<dbReference type="STRING" id="43775.SAMN04489760_12441"/>
<sequence length="456" mass="52802">MEFYPLPKKIQDISKDMLKGNFGLWYNKFIPLNDRSFKPSDNRNDENRNVDYYFEQYCRVLKSNSAQIAAMLKYIHENMDDFCSSFPIDMFEEIVICATLETPLVTGIGESHPHEVSIALDHNMGIPYIPASGVKGIVRFAHTVSLIPESIKNGLIQDNLEFDDESNWTFIPLLFGTQGNRGKVIFLDAYPEGIPDLHVDIMNPHYAPYYSEGKPPADHYNPTPIKFLTVATGTNFIFRAVALNEEGLPQKVKMALTRALTEEGVGAKTAVGYGRFLIDEKHQAALMEKRRQRQEEEQNARFPWLAHLEQIRQVADWGQFKQIILDNEKLGLYRHEAHVAEAVMTKALEIREQWIKNWEALRDDKIATWLEPSGIIWQRLEQESEKTEEHSEDYEKISKLTDWGLYKSSNFDLSKLQLDALHFLKQKMEDWGCNSKKAKEDKKTAYKKVRDLLRQH</sequence>
<dbReference type="OrthoDB" id="9813956at2"/>
<dbReference type="RefSeq" id="WP_093884265.1">
    <property type="nucleotide sequence ID" value="NZ_FOBS01000024.1"/>
</dbReference>
<organism evidence="3 4">
    <name type="scientific">Syntrophus gentianae</name>
    <dbReference type="NCBI Taxonomy" id="43775"/>
    <lineage>
        <taxon>Bacteria</taxon>
        <taxon>Pseudomonadati</taxon>
        <taxon>Thermodesulfobacteriota</taxon>
        <taxon>Syntrophia</taxon>
        <taxon>Syntrophales</taxon>
        <taxon>Syntrophaceae</taxon>
        <taxon>Syntrophus</taxon>
    </lineage>
</organism>
<evidence type="ECO:0000259" key="2">
    <source>
        <dbReference type="Pfam" id="PF03787"/>
    </source>
</evidence>
<dbReference type="InterPro" id="IPR005537">
    <property type="entry name" value="RAMP_III_fam"/>
</dbReference>
<dbReference type="EMBL" id="FOBS01000024">
    <property type="protein sequence ID" value="SEM58722.1"/>
    <property type="molecule type" value="Genomic_DNA"/>
</dbReference>